<dbReference type="OrthoDB" id="9801953at2"/>
<dbReference type="Gene3D" id="3.30.360.10">
    <property type="entry name" value="Dihydrodipicolinate Reductase, domain 2"/>
    <property type="match status" value="1"/>
</dbReference>
<evidence type="ECO:0000256" key="1">
    <source>
        <dbReference type="ARBA" id="ARBA00023002"/>
    </source>
</evidence>
<dbReference type="Proteomes" id="UP000239181">
    <property type="component" value="Unassembled WGS sequence"/>
</dbReference>
<dbReference type="InterPro" id="IPR000683">
    <property type="entry name" value="Gfo/Idh/MocA-like_OxRdtase_N"/>
</dbReference>
<organism evidence="4 5">
    <name type="scientific">Pantoea coffeiphila</name>
    <dbReference type="NCBI Taxonomy" id="1465635"/>
    <lineage>
        <taxon>Bacteria</taxon>
        <taxon>Pseudomonadati</taxon>
        <taxon>Pseudomonadota</taxon>
        <taxon>Gammaproteobacteria</taxon>
        <taxon>Enterobacterales</taxon>
        <taxon>Erwiniaceae</taxon>
        <taxon>Pantoea</taxon>
    </lineage>
</organism>
<protein>
    <submittedName>
        <fullName evidence="4">Dehydrogenase</fullName>
    </submittedName>
</protein>
<dbReference type="PANTHER" id="PTHR43818:SF11">
    <property type="entry name" value="BCDNA.GH03377"/>
    <property type="match status" value="1"/>
</dbReference>
<comment type="caution">
    <text evidence="4">The sequence shown here is derived from an EMBL/GenBank/DDBJ whole genome shotgun (WGS) entry which is preliminary data.</text>
</comment>
<dbReference type="InterPro" id="IPR036291">
    <property type="entry name" value="NAD(P)-bd_dom_sf"/>
</dbReference>
<reference evidence="4 5" key="1">
    <citation type="submission" date="2017-10" db="EMBL/GenBank/DDBJ databases">
        <title>Draft genome of two endophytic bacteria isolated from 'guarana' Paullinia cupana (Mart.) Ducke.</title>
        <authorList>
            <person name="Siqueira K.A."/>
            <person name="Liotti R.G."/>
            <person name="Mendes T.A."/>
            <person name="Soares M.A."/>
        </authorList>
    </citation>
    <scope>NUCLEOTIDE SEQUENCE [LARGE SCALE GENOMIC DNA]</scope>
    <source>
        <strain evidence="4 5">342</strain>
    </source>
</reference>
<dbReference type="InterPro" id="IPR055170">
    <property type="entry name" value="GFO_IDH_MocA-like_dom"/>
</dbReference>
<dbReference type="Pfam" id="PF22725">
    <property type="entry name" value="GFO_IDH_MocA_C3"/>
    <property type="match status" value="1"/>
</dbReference>
<dbReference type="GO" id="GO:0000166">
    <property type="term" value="F:nucleotide binding"/>
    <property type="evidence" value="ECO:0007669"/>
    <property type="project" value="InterPro"/>
</dbReference>
<keyword evidence="1" id="KW-0560">Oxidoreductase</keyword>
<evidence type="ECO:0000313" key="5">
    <source>
        <dbReference type="Proteomes" id="UP000239181"/>
    </source>
</evidence>
<dbReference type="AlphaFoldDB" id="A0A2S9IHL0"/>
<name>A0A2S9IHL0_9GAMM</name>
<dbReference type="InterPro" id="IPR050463">
    <property type="entry name" value="Gfo/Idh/MocA_oxidrdct_glycsds"/>
</dbReference>
<feature type="domain" description="GFO/IDH/MocA-like oxidoreductase" evidence="3">
    <location>
        <begin position="140"/>
        <end position="286"/>
    </location>
</feature>
<gene>
    <name evidence="4" type="ORF">CQW29_01150</name>
</gene>
<dbReference type="PANTHER" id="PTHR43818">
    <property type="entry name" value="BCDNA.GH03377"/>
    <property type="match status" value="1"/>
</dbReference>
<proteinExistence type="predicted"/>
<evidence type="ECO:0000313" key="4">
    <source>
        <dbReference type="EMBL" id="PRD17272.1"/>
    </source>
</evidence>
<accession>A0A2S9IHL0</accession>
<evidence type="ECO:0000259" key="2">
    <source>
        <dbReference type="Pfam" id="PF01408"/>
    </source>
</evidence>
<dbReference type="Gene3D" id="3.40.50.720">
    <property type="entry name" value="NAD(P)-binding Rossmann-like Domain"/>
    <property type="match status" value="1"/>
</dbReference>
<dbReference type="SUPFAM" id="SSF51735">
    <property type="entry name" value="NAD(P)-binding Rossmann-fold domains"/>
    <property type="match status" value="1"/>
</dbReference>
<dbReference type="SUPFAM" id="SSF55347">
    <property type="entry name" value="Glyceraldehyde-3-phosphate dehydrogenase-like, C-terminal domain"/>
    <property type="match status" value="1"/>
</dbReference>
<dbReference type="GO" id="GO:0016491">
    <property type="term" value="F:oxidoreductase activity"/>
    <property type="evidence" value="ECO:0007669"/>
    <property type="project" value="UniProtKB-KW"/>
</dbReference>
<sequence length="396" mass="42389">MKTFNIAIIGAGMIGAAHASGYRAHQARLASDQHQFVLHTVCDAREDAARELAKVWGFAHIASDWQAVIADPEIDIVSVTLPNFMHAEVATAALRAGKHVLCEKPLALTAAQAAEMTALAKASKGVSGSVFNYRRIPAVAMIKQLVENGEIGTLSHLLIQYQCGYAADPLLPHSWRYTESKAGGGALHDIGAHAIDIARFFCGDISEIVGAATDTLITHRYLPLAANAGHNHVALSDRSEKVDTDDISSCVMRFRNGCQGLFSASRVTVGMGNTLSFTLTGSRGTILFNSERPGELHIARAEREGGAFITLANQPSFPFLSDLIPVPHDGVAVGYAEGFGFMMAEFMQAVAEGKPWQKGAFSDGLAVAQVLEAIQLSSRERRPVAIAEFNQGENHV</sequence>
<evidence type="ECO:0000259" key="3">
    <source>
        <dbReference type="Pfam" id="PF22725"/>
    </source>
</evidence>
<dbReference type="RefSeq" id="WP_105590871.1">
    <property type="nucleotide sequence ID" value="NZ_PDET01000001.1"/>
</dbReference>
<dbReference type="Pfam" id="PF01408">
    <property type="entry name" value="GFO_IDH_MocA"/>
    <property type="match status" value="1"/>
</dbReference>
<dbReference type="EMBL" id="PDET01000001">
    <property type="protein sequence ID" value="PRD17272.1"/>
    <property type="molecule type" value="Genomic_DNA"/>
</dbReference>
<feature type="domain" description="Gfo/Idh/MocA-like oxidoreductase N-terminal" evidence="2">
    <location>
        <begin position="4"/>
        <end position="124"/>
    </location>
</feature>
<keyword evidence="5" id="KW-1185">Reference proteome</keyword>